<comment type="subcellular location">
    <subcellularLocation>
        <location evidence="1">Endomembrane system</location>
        <topology evidence="1">Multi-pass membrane protein</topology>
    </subcellularLocation>
</comment>
<evidence type="ECO:0000259" key="5">
    <source>
        <dbReference type="Pfam" id="PF06803"/>
    </source>
</evidence>
<dbReference type="AlphaFoldDB" id="A0A0U2ZDD5"/>
<dbReference type="Proteomes" id="UP000067683">
    <property type="component" value="Chromosome"/>
</dbReference>
<proteinExistence type="predicted"/>
<evidence type="ECO:0000313" key="6">
    <source>
        <dbReference type="EMBL" id="ALS73953.1"/>
    </source>
</evidence>
<evidence type="ECO:0000256" key="1">
    <source>
        <dbReference type="ARBA" id="ARBA00004127"/>
    </source>
</evidence>
<keyword evidence="7" id="KW-1185">Reference proteome</keyword>
<dbReference type="GO" id="GO:0012505">
    <property type="term" value="C:endomembrane system"/>
    <property type="evidence" value="ECO:0007669"/>
    <property type="project" value="UniProtKB-SubCell"/>
</dbReference>
<dbReference type="RefSeq" id="WP_058380661.1">
    <property type="nucleotide sequence ID" value="NZ_CP013659.2"/>
</dbReference>
<reference evidence="6" key="1">
    <citation type="submission" date="2016-01" db="EMBL/GenBank/DDBJ databases">
        <title>Complete genome of Planococcus rifietoensis type strain M8.</title>
        <authorList>
            <person name="See-Too W.S."/>
        </authorList>
    </citation>
    <scope>NUCLEOTIDE SEQUENCE [LARGE SCALE GENOMIC DNA]</scope>
    <source>
        <strain evidence="6">M8</strain>
    </source>
</reference>
<dbReference type="EMBL" id="CP013659">
    <property type="protein sequence ID" value="ALS73953.1"/>
    <property type="molecule type" value="Genomic_DNA"/>
</dbReference>
<dbReference type="Pfam" id="PF06803">
    <property type="entry name" value="DUF1232"/>
    <property type="match status" value="1"/>
</dbReference>
<gene>
    <name evidence="6" type="ORF">AUC31_01215</name>
</gene>
<evidence type="ECO:0000256" key="3">
    <source>
        <dbReference type="ARBA" id="ARBA00022989"/>
    </source>
</evidence>
<accession>A0A0U2ZDD5</accession>
<protein>
    <recommendedName>
        <fullName evidence="5">DUF1232 domain-containing protein</fullName>
    </recommendedName>
</protein>
<dbReference type="KEGG" id="prt:AUC31_01215"/>
<keyword evidence="4" id="KW-0472">Membrane</keyword>
<feature type="domain" description="DUF1232" evidence="5">
    <location>
        <begin position="69"/>
        <end position="104"/>
    </location>
</feature>
<organism evidence="6 7">
    <name type="scientific">Planococcus rifietoensis</name>
    <dbReference type="NCBI Taxonomy" id="200991"/>
    <lineage>
        <taxon>Bacteria</taxon>
        <taxon>Bacillati</taxon>
        <taxon>Bacillota</taxon>
        <taxon>Bacilli</taxon>
        <taxon>Bacillales</taxon>
        <taxon>Caryophanaceae</taxon>
        <taxon>Planococcus</taxon>
    </lineage>
</organism>
<dbReference type="STRING" id="200991.AUC31_01215"/>
<evidence type="ECO:0000256" key="2">
    <source>
        <dbReference type="ARBA" id="ARBA00022692"/>
    </source>
</evidence>
<keyword evidence="2" id="KW-0812">Transmembrane</keyword>
<evidence type="ECO:0000256" key="4">
    <source>
        <dbReference type="ARBA" id="ARBA00023136"/>
    </source>
</evidence>
<dbReference type="InterPro" id="IPR010652">
    <property type="entry name" value="DUF1232"/>
</dbReference>
<keyword evidence="3" id="KW-1133">Transmembrane helix</keyword>
<dbReference type="OrthoDB" id="9793277at2"/>
<sequence>MGNEYLKKPLPSEEKQRDFYQKLRVRVHNWLESKSSKLDSAGQFVLFAPDLFHLLTRLLLDSRIDKKSKAYVGAGVLYFMAPIDFLPEILVGPGGFMDDVIVAVYVINTVLNRFPKEVVTEHWAGDEDLLKVLSKLANSGDRWAAKLPAGKAVKRFLK</sequence>
<evidence type="ECO:0000313" key="7">
    <source>
        <dbReference type="Proteomes" id="UP000067683"/>
    </source>
</evidence>
<name>A0A0U2ZDD5_9BACL</name>